<feature type="transmembrane region" description="Helical" evidence="8">
    <location>
        <begin position="369"/>
        <end position="388"/>
    </location>
</feature>
<proteinExistence type="predicted"/>
<evidence type="ECO:0000313" key="10">
    <source>
        <dbReference type="EMBL" id="TBU59698.1"/>
    </source>
</evidence>
<keyword evidence="2" id="KW-0813">Transport</keyword>
<dbReference type="PANTHER" id="PTHR43341">
    <property type="entry name" value="AMINO ACID PERMEASE"/>
    <property type="match status" value="1"/>
</dbReference>
<feature type="domain" description="Amino acid permease/ SLC12A" evidence="9">
    <location>
        <begin position="41"/>
        <end position="501"/>
    </location>
</feature>
<evidence type="ECO:0000313" key="11">
    <source>
        <dbReference type="Proteomes" id="UP000292082"/>
    </source>
</evidence>
<evidence type="ECO:0000256" key="1">
    <source>
        <dbReference type="ARBA" id="ARBA00004141"/>
    </source>
</evidence>
<evidence type="ECO:0000259" key="9">
    <source>
        <dbReference type="Pfam" id="PF00324"/>
    </source>
</evidence>
<feature type="transmembrane region" description="Helical" evidence="8">
    <location>
        <begin position="151"/>
        <end position="171"/>
    </location>
</feature>
<dbReference type="PANTHER" id="PTHR43341:SF20">
    <property type="entry name" value="AAT FAMILY AMINO ACID TRANSPORTER"/>
    <property type="match status" value="1"/>
</dbReference>
<keyword evidence="6 8" id="KW-0472">Membrane</keyword>
<reference evidence="10 11" key="1">
    <citation type="submission" date="2019-01" db="EMBL/GenBank/DDBJ databases">
        <title>Draft genome sequences of three monokaryotic isolates of the white-rot basidiomycete fungus Dichomitus squalens.</title>
        <authorList>
            <consortium name="DOE Joint Genome Institute"/>
            <person name="Lopez S.C."/>
            <person name="Andreopoulos B."/>
            <person name="Pangilinan J."/>
            <person name="Lipzen A."/>
            <person name="Riley R."/>
            <person name="Ahrendt S."/>
            <person name="Ng V."/>
            <person name="Barry K."/>
            <person name="Daum C."/>
            <person name="Grigoriev I.V."/>
            <person name="Hilden K.S."/>
            <person name="Makela M.R."/>
            <person name="de Vries R.P."/>
        </authorList>
    </citation>
    <scope>NUCLEOTIDE SEQUENCE [LARGE SCALE GENOMIC DNA]</scope>
    <source>
        <strain evidence="10 11">CBS 464.89</strain>
    </source>
</reference>
<evidence type="ECO:0000256" key="6">
    <source>
        <dbReference type="ARBA" id="ARBA00023136"/>
    </source>
</evidence>
<gene>
    <name evidence="10" type="ORF">BD310DRAFT_876661</name>
</gene>
<protein>
    <submittedName>
        <fullName evidence="10">Amino acid permease</fullName>
    </submittedName>
</protein>
<dbReference type="InterPro" id="IPR004840">
    <property type="entry name" value="Amino_acid_permease_CS"/>
</dbReference>
<feature type="transmembrane region" description="Helical" evidence="8">
    <location>
        <begin position="445"/>
        <end position="468"/>
    </location>
</feature>
<accession>A0A4V6MWU2</accession>
<dbReference type="GO" id="GO:0015171">
    <property type="term" value="F:amino acid transmembrane transporter activity"/>
    <property type="evidence" value="ECO:0007669"/>
    <property type="project" value="TreeGrafter"/>
</dbReference>
<dbReference type="GO" id="GO:0016020">
    <property type="term" value="C:membrane"/>
    <property type="evidence" value="ECO:0007669"/>
    <property type="project" value="UniProtKB-SubCell"/>
</dbReference>
<dbReference type="FunFam" id="1.20.1740.10:FF:000006">
    <property type="entry name" value="General amino acid permease"/>
    <property type="match status" value="1"/>
</dbReference>
<feature type="transmembrane region" description="Helical" evidence="8">
    <location>
        <begin position="400"/>
        <end position="424"/>
    </location>
</feature>
<dbReference type="Gene3D" id="1.20.1740.10">
    <property type="entry name" value="Amino acid/polyamine transporter I"/>
    <property type="match status" value="1"/>
</dbReference>
<dbReference type="AlphaFoldDB" id="A0A4V6MWU2"/>
<keyword evidence="4" id="KW-0029">Amino-acid transport</keyword>
<evidence type="ECO:0000256" key="5">
    <source>
        <dbReference type="ARBA" id="ARBA00022989"/>
    </source>
</evidence>
<comment type="subcellular location">
    <subcellularLocation>
        <location evidence="1">Membrane</location>
        <topology evidence="1">Multi-pass membrane protein</topology>
    </subcellularLocation>
</comment>
<feature type="transmembrane region" description="Helical" evidence="8">
    <location>
        <begin position="233"/>
        <end position="254"/>
    </location>
</feature>
<feature type="transmembrane region" description="Helical" evidence="8">
    <location>
        <begin position="123"/>
        <end position="144"/>
    </location>
</feature>
<keyword evidence="5 8" id="KW-1133">Transmembrane helix</keyword>
<dbReference type="Pfam" id="PF00324">
    <property type="entry name" value="AA_permease"/>
    <property type="match status" value="1"/>
</dbReference>
<feature type="transmembrane region" description="Helical" evidence="8">
    <location>
        <begin position="177"/>
        <end position="197"/>
    </location>
</feature>
<dbReference type="PROSITE" id="PS00218">
    <property type="entry name" value="AMINO_ACID_PERMEASE_1"/>
    <property type="match status" value="1"/>
</dbReference>
<dbReference type="InterPro" id="IPR050524">
    <property type="entry name" value="APC_YAT"/>
</dbReference>
<dbReference type="Proteomes" id="UP000292082">
    <property type="component" value="Unassembled WGS sequence"/>
</dbReference>
<keyword evidence="11" id="KW-1185">Reference proteome</keyword>
<feature type="transmembrane region" description="Helical" evidence="8">
    <location>
        <begin position="72"/>
        <end position="96"/>
    </location>
</feature>
<evidence type="ECO:0000256" key="7">
    <source>
        <dbReference type="SAM" id="MobiDB-lite"/>
    </source>
</evidence>
<feature type="transmembrane region" description="Helical" evidence="8">
    <location>
        <begin position="274"/>
        <end position="292"/>
    </location>
</feature>
<evidence type="ECO:0000256" key="4">
    <source>
        <dbReference type="ARBA" id="ARBA00022970"/>
    </source>
</evidence>
<evidence type="ECO:0000256" key="8">
    <source>
        <dbReference type="SAM" id="Phobius"/>
    </source>
</evidence>
<dbReference type="EMBL" id="ML145111">
    <property type="protein sequence ID" value="TBU59698.1"/>
    <property type="molecule type" value="Genomic_DNA"/>
</dbReference>
<evidence type="ECO:0000256" key="2">
    <source>
        <dbReference type="ARBA" id="ARBA00022448"/>
    </source>
</evidence>
<dbReference type="OMA" id="INMMGAG"/>
<feature type="transmembrane region" description="Helical" evidence="8">
    <location>
        <begin position="480"/>
        <end position="498"/>
    </location>
</feature>
<organism evidence="10 11">
    <name type="scientific">Dichomitus squalens</name>
    <dbReference type="NCBI Taxonomy" id="114155"/>
    <lineage>
        <taxon>Eukaryota</taxon>
        <taxon>Fungi</taxon>
        <taxon>Dikarya</taxon>
        <taxon>Basidiomycota</taxon>
        <taxon>Agaricomycotina</taxon>
        <taxon>Agaricomycetes</taxon>
        <taxon>Polyporales</taxon>
        <taxon>Polyporaceae</taxon>
        <taxon>Dichomitus</taxon>
    </lineage>
</organism>
<dbReference type="PIRSF" id="PIRSF006060">
    <property type="entry name" value="AA_transporter"/>
    <property type="match status" value="1"/>
</dbReference>
<sequence length="546" mass="59612">MSVENEKEGSLTVRKAPESVSSDFEGEAGQNVLRRKMKNRHIAMISIGGIIGTGLFLGTASALQSGGPVGMLLGYIVVGSLCYTVMVSLGEMAAFLPVPGGHLTFAERFVDPALSFSLGWLYWYNWTIILPAELSAASVVISYWNKTVNPAVWITMCLIVVLLINVFGVGVYGEAEFIFASIKVITITGLIILGIVLDLGGGPSHDRIGFRYWRNPGPFVQFDGISGIKGQSLGFVAVMLQAAFSFIGTEVVAIAGAEVKNPLRSIPKAIRNVYIRLLLFYVGGVAIIGLLVPSTDERLNIADGTAAASPFVIAINNAGIKVLPSIINAVILTSAWSAGNSQLYVSSRALYGLALNGNAPKIFLKVTHYGLPWVALCTSASFALLAYMGIQSGSGKVFGWFANMCAVAGLSSWLGIAITYLRFYRGLLVRGIDRKRLPYRSPFQPFTAWYAAVGCAVVILFSGWSVFLKGHWRTDTFVTNYFPIAAFCVLYAGAKLWTRIPFMPYAEMDFKSGLQEVLDASYEEPKPRNWIERFWQWLKRRTMTQT</sequence>
<evidence type="ECO:0000256" key="3">
    <source>
        <dbReference type="ARBA" id="ARBA00022692"/>
    </source>
</evidence>
<feature type="transmembrane region" description="Helical" evidence="8">
    <location>
        <begin position="41"/>
        <end position="60"/>
    </location>
</feature>
<feature type="region of interest" description="Disordered" evidence="7">
    <location>
        <begin position="1"/>
        <end position="22"/>
    </location>
</feature>
<dbReference type="InterPro" id="IPR004841">
    <property type="entry name" value="AA-permease/SLC12A_dom"/>
</dbReference>
<keyword evidence="3 8" id="KW-0812">Transmembrane</keyword>
<dbReference type="STRING" id="114155.A0A4V6MWU2"/>
<name>A0A4V6MWU2_9APHY</name>